<evidence type="ECO:0000313" key="2">
    <source>
        <dbReference type="EMBL" id="MDO6413734.1"/>
    </source>
</evidence>
<feature type="domain" description="Stability determinant" evidence="1">
    <location>
        <begin position="15"/>
        <end position="47"/>
    </location>
</feature>
<name>A0ABT8Y5Y6_9SPHN</name>
<dbReference type="Gene3D" id="6.20.450.20">
    <property type="match status" value="1"/>
</dbReference>
<protein>
    <submittedName>
        <fullName evidence="2">Stability determinant</fullName>
    </submittedName>
</protein>
<organism evidence="2 3">
    <name type="scientific">Sphingomonas natans</name>
    <dbReference type="NCBI Taxonomy" id="3063330"/>
    <lineage>
        <taxon>Bacteria</taxon>
        <taxon>Pseudomonadati</taxon>
        <taxon>Pseudomonadota</taxon>
        <taxon>Alphaproteobacteria</taxon>
        <taxon>Sphingomonadales</taxon>
        <taxon>Sphingomonadaceae</taxon>
        <taxon>Sphingomonas</taxon>
    </lineage>
</organism>
<sequence>MTRLTPIESEFATSEDAEAHDRWFREKVEVALASTAPPVAHDEVIAEARKIIEARKGAASRRAS</sequence>
<dbReference type="Pfam" id="PF21217">
    <property type="entry name" value="PaaA2"/>
    <property type="match status" value="1"/>
</dbReference>
<proteinExistence type="predicted"/>
<dbReference type="Proteomes" id="UP001169764">
    <property type="component" value="Unassembled WGS sequence"/>
</dbReference>
<accession>A0ABT8Y5Y6</accession>
<evidence type="ECO:0000259" key="1">
    <source>
        <dbReference type="Pfam" id="PF21217"/>
    </source>
</evidence>
<dbReference type="RefSeq" id="WP_303540404.1">
    <property type="nucleotide sequence ID" value="NZ_JAUOTP010000002.1"/>
</dbReference>
<reference evidence="2" key="1">
    <citation type="submission" date="2023-07" db="EMBL/GenBank/DDBJ databases">
        <authorList>
            <person name="Kim M."/>
        </authorList>
    </citation>
    <scope>NUCLEOTIDE SEQUENCE</scope>
    <source>
        <strain evidence="2">BIUV-7</strain>
    </source>
</reference>
<dbReference type="InterPro" id="IPR048851">
    <property type="entry name" value="PaaA2_dom"/>
</dbReference>
<gene>
    <name evidence="2" type="ORF">Q4F19_05005</name>
</gene>
<dbReference type="EMBL" id="JAUOTP010000002">
    <property type="protein sequence ID" value="MDO6413734.1"/>
    <property type="molecule type" value="Genomic_DNA"/>
</dbReference>
<comment type="caution">
    <text evidence="2">The sequence shown here is derived from an EMBL/GenBank/DDBJ whole genome shotgun (WGS) entry which is preliminary data.</text>
</comment>
<evidence type="ECO:0000313" key="3">
    <source>
        <dbReference type="Proteomes" id="UP001169764"/>
    </source>
</evidence>
<keyword evidence="3" id="KW-1185">Reference proteome</keyword>